<dbReference type="Gene3D" id="2.30.180.10">
    <property type="entry name" value="FAS1 domain"/>
    <property type="match status" value="2"/>
</dbReference>
<dbReference type="EMBL" id="VIWO01000005">
    <property type="protein sequence ID" value="TWF39928.1"/>
    <property type="molecule type" value="Genomic_DNA"/>
</dbReference>
<dbReference type="InterPro" id="IPR036378">
    <property type="entry name" value="FAS1_dom_sf"/>
</dbReference>
<dbReference type="SUPFAM" id="SSF82153">
    <property type="entry name" value="FAS1 domain"/>
    <property type="match status" value="2"/>
</dbReference>
<dbReference type="InterPro" id="IPR000782">
    <property type="entry name" value="FAS1_domain"/>
</dbReference>
<gene>
    <name evidence="2" type="ORF">FHW36_105369</name>
</gene>
<dbReference type="InterPro" id="IPR050904">
    <property type="entry name" value="Adhesion/Biosynth-related"/>
</dbReference>
<dbReference type="SMART" id="SM00554">
    <property type="entry name" value="FAS1"/>
    <property type="match status" value="2"/>
</dbReference>
<dbReference type="RefSeq" id="WP_145671103.1">
    <property type="nucleotide sequence ID" value="NZ_VIWO01000005.1"/>
</dbReference>
<evidence type="ECO:0000259" key="1">
    <source>
        <dbReference type="PROSITE" id="PS50213"/>
    </source>
</evidence>
<proteinExistence type="predicted"/>
<dbReference type="PROSITE" id="PS50213">
    <property type="entry name" value="FAS1"/>
    <property type="match status" value="2"/>
</dbReference>
<feature type="domain" description="FAS1" evidence="1">
    <location>
        <begin position="35"/>
        <end position="171"/>
    </location>
</feature>
<accession>A0A561PP98</accession>
<evidence type="ECO:0000313" key="2">
    <source>
        <dbReference type="EMBL" id="TWF39928.1"/>
    </source>
</evidence>
<dbReference type="PROSITE" id="PS51257">
    <property type="entry name" value="PROKAR_LIPOPROTEIN"/>
    <property type="match status" value="1"/>
</dbReference>
<evidence type="ECO:0000313" key="3">
    <source>
        <dbReference type="Proteomes" id="UP000320811"/>
    </source>
</evidence>
<keyword evidence="3" id="KW-1185">Reference proteome</keyword>
<dbReference type="PANTHER" id="PTHR10900">
    <property type="entry name" value="PERIOSTIN-RELATED"/>
    <property type="match status" value="1"/>
</dbReference>
<reference evidence="2 3" key="1">
    <citation type="submission" date="2019-06" db="EMBL/GenBank/DDBJ databases">
        <title>Sorghum-associated microbial communities from plants grown in Nebraska, USA.</title>
        <authorList>
            <person name="Schachtman D."/>
        </authorList>
    </citation>
    <scope>NUCLEOTIDE SEQUENCE [LARGE SCALE GENOMIC DNA]</scope>
    <source>
        <strain evidence="2 3">1209</strain>
    </source>
</reference>
<name>A0A561PP98_9BACT</name>
<dbReference type="AlphaFoldDB" id="A0A561PP98"/>
<protein>
    <submittedName>
        <fullName evidence="2">Putative surface protein with fasciclin (FAS1) repeats</fullName>
    </submittedName>
</protein>
<feature type="domain" description="FAS1" evidence="1">
    <location>
        <begin position="176"/>
        <end position="325"/>
    </location>
</feature>
<comment type="caution">
    <text evidence="2">The sequence shown here is derived from an EMBL/GenBank/DDBJ whole genome shotgun (WGS) entry which is preliminary data.</text>
</comment>
<dbReference type="Pfam" id="PF02469">
    <property type="entry name" value="Fasciclin"/>
    <property type="match status" value="2"/>
</dbReference>
<dbReference type="OrthoDB" id="1144324at2"/>
<dbReference type="PANTHER" id="PTHR10900:SF77">
    <property type="entry name" value="FI19380P1"/>
    <property type="match status" value="1"/>
</dbReference>
<sequence length="327" mass="35058">MKYNRNFLWRWLLAGTLLFTACSKDKVQPENRYAKNGIAAVVNSNFSLSLFKYALVATAYSDTLSMPGPYTLLGPSNDALIAAGLSTGAAVMRAVDSIKGMIPYHVIRGNVRLDSLPLAFNQTFATLTGQPVYVTRWINPRDTAVVVNGVRVSTRDKSAANGFVNVCDGLLSPITYSNVQQAVSGDPALSLFNAAIIQSGLASTYQSGGPYTVFAPVNAAFQAIGIPTTDSVYNMDPVKLQAIVKAHITKGRNFVYDYILKANVTTNSYTEQMLDGTTTNITLVRDATQPGRFAGINIQGAAMATLSRKNVIAGNGVVHNISSILTQ</sequence>
<organism evidence="2 3">
    <name type="scientific">Chitinophaga polysaccharea</name>
    <dbReference type="NCBI Taxonomy" id="1293035"/>
    <lineage>
        <taxon>Bacteria</taxon>
        <taxon>Pseudomonadati</taxon>
        <taxon>Bacteroidota</taxon>
        <taxon>Chitinophagia</taxon>
        <taxon>Chitinophagales</taxon>
        <taxon>Chitinophagaceae</taxon>
        <taxon>Chitinophaga</taxon>
    </lineage>
</organism>
<dbReference type="Proteomes" id="UP000320811">
    <property type="component" value="Unassembled WGS sequence"/>
</dbReference>
<dbReference type="GO" id="GO:0005615">
    <property type="term" value="C:extracellular space"/>
    <property type="evidence" value="ECO:0007669"/>
    <property type="project" value="TreeGrafter"/>
</dbReference>